<comment type="caution">
    <text evidence="1">The sequence shown here is derived from an EMBL/GenBank/DDBJ whole genome shotgun (WGS) entry which is preliminary data.</text>
</comment>
<keyword evidence="2" id="KW-1185">Reference proteome</keyword>
<dbReference type="EMBL" id="BSXG01000069">
    <property type="protein sequence ID" value="GME34742.1"/>
    <property type="molecule type" value="Genomic_DNA"/>
</dbReference>
<evidence type="ECO:0000313" key="1">
    <source>
        <dbReference type="EMBL" id="GME34742.1"/>
    </source>
</evidence>
<accession>A0ACB5SCF2</accession>
<evidence type="ECO:0000313" key="2">
    <source>
        <dbReference type="Proteomes" id="UP001165186"/>
    </source>
</evidence>
<organism evidence="1 2">
    <name type="scientific">Neofusicoccum parvum</name>
    <dbReference type="NCBI Taxonomy" id="310453"/>
    <lineage>
        <taxon>Eukaryota</taxon>
        <taxon>Fungi</taxon>
        <taxon>Dikarya</taxon>
        <taxon>Ascomycota</taxon>
        <taxon>Pezizomycotina</taxon>
        <taxon>Dothideomycetes</taxon>
        <taxon>Dothideomycetes incertae sedis</taxon>
        <taxon>Botryosphaeriales</taxon>
        <taxon>Botryosphaeriaceae</taxon>
        <taxon>Neofusicoccum</taxon>
    </lineage>
</organism>
<reference evidence="1" key="1">
    <citation type="submission" date="2024-09" db="EMBL/GenBank/DDBJ databases">
        <title>Draft Genome Sequences of Neofusicoccum parvum.</title>
        <authorList>
            <person name="Ashida A."/>
            <person name="Camagna M."/>
            <person name="Tanaka A."/>
            <person name="Takemoto D."/>
        </authorList>
    </citation>
    <scope>NUCLEOTIDE SEQUENCE</scope>
    <source>
        <strain evidence="1">PPO83</strain>
    </source>
</reference>
<sequence length="149" mass="16190">MATRYRFLTSAQVKRLYISGIGNAQPTQPGLLDSAVASPINNKNYGQENLFQLAAILSEKIVKNHAFQDGNKRTALLAADMFLKINGYVLQQTPLAPDTNNDGITEAHVKVATGSWSAIELASYYESIVTPLVGSPQDVVGYRNGAELY</sequence>
<gene>
    <name evidence="1" type="primary">g10937</name>
    <name evidence="1" type="ORF">NpPPO83_00010937</name>
</gene>
<dbReference type="Proteomes" id="UP001165186">
    <property type="component" value="Unassembled WGS sequence"/>
</dbReference>
<name>A0ACB5SCF2_9PEZI</name>
<protein>
    <submittedName>
        <fullName evidence="1">Uncharacterized protein</fullName>
    </submittedName>
</protein>
<proteinExistence type="predicted"/>